<dbReference type="SUPFAM" id="SSF47459">
    <property type="entry name" value="HLH, helix-loop-helix DNA-binding domain"/>
    <property type="match status" value="1"/>
</dbReference>
<dbReference type="GO" id="GO:0046983">
    <property type="term" value="F:protein dimerization activity"/>
    <property type="evidence" value="ECO:0007669"/>
    <property type="project" value="InterPro"/>
</dbReference>
<feature type="compositionally biased region" description="Low complexity" evidence="5">
    <location>
        <begin position="77"/>
        <end position="93"/>
    </location>
</feature>
<sequence length="362" mass="40923">MEDTWGKFLLNMELDCGDDYFIDNLDLDTINIDSDDFLREVLLETPQSLNYSESENDSVTIDINGGVDVVNNMVKSMSSDSVVSEQQHQQEQSKNVGGRSSVPKTFILSFDNSTIIPATPQPACVNLDAKHGSKKKRNRESSEKSEMMKRNEEKVVKRSRSSSQCNDHIMAERKRRQELTERFIALSATIPGLSKTDKASVLQAAIDYVKHLQQRVDDLEKQDKNVGVTSMMVLNKPNPSRIIKNNEDKIFGQTSSDDDNDNDDDFNNNIIPEIEARVMGKEVLIEIHCEKQIGIELRVLKHIENLKLFVTGSSVLPFGKSDLFITIIAQMDEGYKVTVNDLVQSLRQMLLKPQMGCENDLF</sequence>
<dbReference type="Gene3D" id="4.10.280.10">
    <property type="entry name" value="Helix-loop-helix DNA-binding domain"/>
    <property type="match status" value="1"/>
</dbReference>
<keyword evidence="2" id="KW-0805">Transcription regulation</keyword>
<dbReference type="EMBL" id="OX451737">
    <property type="protein sequence ID" value="CAI8601361.1"/>
    <property type="molecule type" value="Genomic_DNA"/>
</dbReference>
<dbReference type="Proteomes" id="UP001157006">
    <property type="component" value="Chromosome 2"/>
</dbReference>
<evidence type="ECO:0000313" key="8">
    <source>
        <dbReference type="Proteomes" id="UP001157006"/>
    </source>
</evidence>
<dbReference type="PROSITE" id="PS50888">
    <property type="entry name" value="BHLH"/>
    <property type="match status" value="1"/>
</dbReference>
<dbReference type="GO" id="GO:0005634">
    <property type="term" value="C:nucleus"/>
    <property type="evidence" value="ECO:0007669"/>
    <property type="project" value="UniProtKB-SubCell"/>
</dbReference>
<dbReference type="PANTHER" id="PTHR45959:SF8">
    <property type="entry name" value="PROTEIN, PUTATIVE-RELATED"/>
    <property type="match status" value="1"/>
</dbReference>
<dbReference type="InterPro" id="IPR052610">
    <property type="entry name" value="bHLH_transcription_regulator"/>
</dbReference>
<gene>
    <name evidence="7" type="ORF">VFH_II268800</name>
</gene>
<evidence type="ECO:0000256" key="3">
    <source>
        <dbReference type="ARBA" id="ARBA00023163"/>
    </source>
</evidence>
<dbReference type="InterPro" id="IPR036638">
    <property type="entry name" value="HLH_DNA-bd_sf"/>
</dbReference>
<feature type="region of interest" description="Disordered" evidence="5">
    <location>
        <begin position="125"/>
        <end position="168"/>
    </location>
</feature>
<keyword evidence="4" id="KW-0539">Nucleus</keyword>
<name>A0AAV0ZSE1_VICFA</name>
<dbReference type="InterPro" id="IPR011598">
    <property type="entry name" value="bHLH_dom"/>
</dbReference>
<dbReference type="Pfam" id="PF00010">
    <property type="entry name" value="HLH"/>
    <property type="match status" value="1"/>
</dbReference>
<evidence type="ECO:0000259" key="6">
    <source>
        <dbReference type="PROSITE" id="PS50888"/>
    </source>
</evidence>
<evidence type="ECO:0000256" key="2">
    <source>
        <dbReference type="ARBA" id="ARBA00023015"/>
    </source>
</evidence>
<evidence type="ECO:0000256" key="4">
    <source>
        <dbReference type="ARBA" id="ARBA00023242"/>
    </source>
</evidence>
<evidence type="ECO:0000313" key="7">
    <source>
        <dbReference type="EMBL" id="CAI8601361.1"/>
    </source>
</evidence>
<feature type="compositionally biased region" description="Basic and acidic residues" evidence="5">
    <location>
        <begin position="139"/>
        <end position="156"/>
    </location>
</feature>
<keyword evidence="8" id="KW-1185">Reference proteome</keyword>
<evidence type="ECO:0000256" key="5">
    <source>
        <dbReference type="SAM" id="MobiDB-lite"/>
    </source>
</evidence>
<reference evidence="7 8" key="1">
    <citation type="submission" date="2023-01" db="EMBL/GenBank/DDBJ databases">
        <authorList>
            <person name="Kreplak J."/>
        </authorList>
    </citation>
    <scope>NUCLEOTIDE SEQUENCE [LARGE SCALE GENOMIC DNA]</scope>
</reference>
<keyword evidence="3" id="KW-0804">Transcription</keyword>
<organism evidence="7 8">
    <name type="scientific">Vicia faba</name>
    <name type="common">Broad bean</name>
    <name type="synonym">Faba vulgaris</name>
    <dbReference type="NCBI Taxonomy" id="3906"/>
    <lineage>
        <taxon>Eukaryota</taxon>
        <taxon>Viridiplantae</taxon>
        <taxon>Streptophyta</taxon>
        <taxon>Embryophyta</taxon>
        <taxon>Tracheophyta</taxon>
        <taxon>Spermatophyta</taxon>
        <taxon>Magnoliopsida</taxon>
        <taxon>eudicotyledons</taxon>
        <taxon>Gunneridae</taxon>
        <taxon>Pentapetalae</taxon>
        <taxon>rosids</taxon>
        <taxon>fabids</taxon>
        <taxon>Fabales</taxon>
        <taxon>Fabaceae</taxon>
        <taxon>Papilionoideae</taxon>
        <taxon>50 kb inversion clade</taxon>
        <taxon>NPAAA clade</taxon>
        <taxon>Hologalegina</taxon>
        <taxon>IRL clade</taxon>
        <taxon>Fabeae</taxon>
        <taxon>Vicia</taxon>
    </lineage>
</organism>
<accession>A0AAV0ZSE1</accession>
<dbReference type="AlphaFoldDB" id="A0AAV0ZSE1"/>
<feature type="domain" description="BHLH" evidence="6">
    <location>
        <begin position="163"/>
        <end position="212"/>
    </location>
</feature>
<comment type="subcellular location">
    <subcellularLocation>
        <location evidence="1">Nucleus</location>
    </subcellularLocation>
</comment>
<proteinExistence type="predicted"/>
<feature type="region of interest" description="Disordered" evidence="5">
    <location>
        <begin position="77"/>
        <end position="100"/>
    </location>
</feature>
<dbReference type="PANTHER" id="PTHR45959">
    <property type="entry name" value="BHLH TRANSCRIPTION FACTOR"/>
    <property type="match status" value="1"/>
</dbReference>
<protein>
    <recommendedName>
        <fullName evidence="6">BHLH domain-containing protein</fullName>
    </recommendedName>
</protein>
<evidence type="ECO:0000256" key="1">
    <source>
        <dbReference type="ARBA" id="ARBA00004123"/>
    </source>
</evidence>
<dbReference type="SMART" id="SM00353">
    <property type="entry name" value="HLH"/>
    <property type="match status" value="1"/>
</dbReference>